<dbReference type="InterPro" id="IPR013498">
    <property type="entry name" value="Topo_IA_Znf"/>
</dbReference>
<dbReference type="Gene3D" id="3.30.65.10">
    <property type="entry name" value="Bacterial Topoisomerase I, domain 1"/>
    <property type="match status" value="1"/>
</dbReference>
<accession>A0A550JHV2</accession>
<dbReference type="PANTHER" id="PTHR30015:SF7">
    <property type="entry name" value="TYPE IV METHYL-DIRECTED RESTRICTION ENZYME ECOKMRR"/>
    <property type="match status" value="1"/>
</dbReference>
<keyword evidence="5" id="KW-1185">Reference proteome</keyword>
<dbReference type="Pfam" id="PF04471">
    <property type="entry name" value="Mrr_cat"/>
    <property type="match status" value="1"/>
</dbReference>
<feature type="domain" description="DNA topoisomerase type IA zn finger" evidence="2">
    <location>
        <begin position="285"/>
        <end position="318"/>
    </location>
</feature>
<evidence type="ECO:0000256" key="1">
    <source>
        <dbReference type="SAM" id="MobiDB-lite"/>
    </source>
</evidence>
<dbReference type="GO" id="GO:0006265">
    <property type="term" value="P:DNA topological change"/>
    <property type="evidence" value="ECO:0007669"/>
    <property type="project" value="InterPro"/>
</dbReference>
<dbReference type="InterPro" id="IPR052906">
    <property type="entry name" value="Type_IV_Methyl-Rstrct_Enzyme"/>
</dbReference>
<dbReference type="GO" id="GO:0003916">
    <property type="term" value="F:DNA topoisomerase activity"/>
    <property type="evidence" value="ECO:0007669"/>
    <property type="project" value="InterPro"/>
</dbReference>
<dbReference type="OrthoDB" id="5782056at2"/>
<dbReference type="GO" id="GO:0015666">
    <property type="term" value="F:restriction endodeoxyribonuclease activity"/>
    <property type="evidence" value="ECO:0007669"/>
    <property type="project" value="TreeGrafter"/>
</dbReference>
<evidence type="ECO:0000313" key="4">
    <source>
        <dbReference type="EMBL" id="TRO82807.1"/>
    </source>
</evidence>
<dbReference type="Pfam" id="PF01396">
    <property type="entry name" value="Zn_ribbon_Top1"/>
    <property type="match status" value="1"/>
</dbReference>
<dbReference type="PANTHER" id="PTHR30015">
    <property type="entry name" value="MRR RESTRICTION SYSTEM PROTEIN"/>
    <property type="match status" value="1"/>
</dbReference>
<gene>
    <name evidence="4" type="ORF">FL622_05135</name>
</gene>
<proteinExistence type="predicted"/>
<dbReference type="InterPro" id="IPR007560">
    <property type="entry name" value="Restrct_endonuc_IV_Mrr"/>
</dbReference>
<dbReference type="InterPro" id="IPR011335">
    <property type="entry name" value="Restrct_endonuc-II-like"/>
</dbReference>
<dbReference type="GO" id="GO:0003677">
    <property type="term" value="F:DNA binding"/>
    <property type="evidence" value="ECO:0007669"/>
    <property type="project" value="InterPro"/>
</dbReference>
<dbReference type="Proteomes" id="UP000317155">
    <property type="component" value="Unassembled WGS sequence"/>
</dbReference>
<dbReference type="InterPro" id="IPR011856">
    <property type="entry name" value="tRNA_endonuc-like_dom_sf"/>
</dbReference>
<protein>
    <recommendedName>
        <fullName evidence="6">Restriction endonuclease</fullName>
    </recommendedName>
</protein>
<organism evidence="4 5">
    <name type="scientific">Trichloromonas acetexigens</name>
    <dbReference type="NCBI Taxonomy" id="38815"/>
    <lineage>
        <taxon>Bacteria</taxon>
        <taxon>Pseudomonadati</taxon>
        <taxon>Thermodesulfobacteriota</taxon>
        <taxon>Desulfuromonadia</taxon>
        <taxon>Desulfuromonadales</taxon>
        <taxon>Trichloromonadaceae</taxon>
        <taxon>Trichloromonas</taxon>
    </lineage>
</organism>
<feature type="compositionally biased region" description="Polar residues" evidence="1">
    <location>
        <begin position="41"/>
        <end position="51"/>
    </location>
</feature>
<dbReference type="GO" id="GO:0009307">
    <property type="term" value="P:DNA restriction-modification system"/>
    <property type="evidence" value="ECO:0007669"/>
    <property type="project" value="InterPro"/>
</dbReference>
<dbReference type="SUPFAM" id="SSF57783">
    <property type="entry name" value="Zinc beta-ribbon"/>
    <property type="match status" value="1"/>
</dbReference>
<reference evidence="4 5" key="1">
    <citation type="submission" date="2019-07" db="EMBL/GenBank/DDBJ databases">
        <title>Insights of Desulfuromonas acetexigens electromicrobiology.</title>
        <authorList>
            <person name="Katuri K."/>
            <person name="Sapireddy V."/>
            <person name="Shaw D.R."/>
            <person name="Saikaly P."/>
        </authorList>
    </citation>
    <scope>NUCLEOTIDE SEQUENCE [LARGE SCALE GENOMIC DNA]</scope>
    <source>
        <strain evidence="4 5">2873</strain>
    </source>
</reference>
<comment type="caution">
    <text evidence="4">The sequence shown here is derived from an EMBL/GenBank/DDBJ whole genome shotgun (WGS) entry which is preliminary data.</text>
</comment>
<evidence type="ECO:0000313" key="5">
    <source>
        <dbReference type="Proteomes" id="UP000317155"/>
    </source>
</evidence>
<dbReference type="GO" id="GO:0005694">
    <property type="term" value="C:chromosome"/>
    <property type="evidence" value="ECO:0007669"/>
    <property type="project" value="InterPro"/>
</dbReference>
<feature type="domain" description="Restriction endonuclease type IV Mrr" evidence="3">
    <location>
        <begin position="148"/>
        <end position="258"/>
    </location>
</feature>
<dbReference type="SUPFAM" id="SSF52980">
    <property type="entry name" value="Restriction endonuclease-like"/>
    <property type="match status" value="1"/>
</dbReference>
<dbReference type="Gene3D" id="3.40.1350.10">
    <property type="match status" value="1"/>
</dbReference>
<evidence type="ECO:0008006" key="6">
    <source>
        <dbReference type="Google" id="ProtNLM"/>
    </source>
</evidence>
<feature type="region of interest" description="Disordered" evidence="1">
    <location>
        <begin position="93"/>
        <end position="112"/>
    </location>
</feature>
<dbReference type="EMBL" id="VJVV01000003">
    <property type="protein sequence ID" value="TRO82807.1"/>
    <property type="molecule type" value="Genomic_DNA"/>
</dbReference>
<sequence>MDVLAEQMVVDDSFRERILAMADELYSTNGWQAESRRRPSGVSSPLGQLFSSQTGQPTPAFNLFTLLPWYFWPLIIGLAVLKALPATKLRSIRSRRPRKQERSGDFHLGGNPQKEEWFEWDRSKRLAQENTVKPVEIPVPQEWSLEVLQSLEWKRFETVCAEHIRMTGFEPKETRIGADGGVDIWVYKPGIEKAVGIVQCKAWKSYKVGVKPVRELLGVMAKEKVAQGKFITSGEFTAEALAFVEGEKLKLITGEMFLASIRSLPAEKQKALLEIAVSGDYRTPTCPQCGVKMTLRQGQGQWRDFWGCPNYPRCKATLVYKSDTM</sequence>
<evidence type="ECO:0000259" key="3">
    <source>
        <dbReference type="Pfam" id="PF04471"/>
    </source>
</evidence>
<evidence type="ECO:0000259" key="2">
    <source>
        <dbReference type="Pfam" id="PF01396"/>
    </source>
</evidence>
<dbReference type="AlphaFoldDB" id="A0A550JHV2"/>
<feature type="region of interest" description="Disordered" evidence="1">
    <location>
        <begin position="32"/>
        <end position="51"/>
    </location>
</feature>
<name>A0A550JHV2_9BACT</name>